<gene>
    <name evidence="12" type="ORF">H0921_04020</name>
</gene>
<feature type="domain" description="Lumazine-binding" evidence="11">
    <location>
        <begin position="97"/>
        <end position="193"/>
    </location>
</feature>
<evidence type="ECO:0000256" key="7">
    <source>
        <dbReference type="ARBA" id="ARBA00022679"/>
    </source>
</evidence>
<feature type="domain" description="Lumazine-binding" evidence="11">
    <location>
        <begin position="1"/>
        <end position="96"/>
    </location>
</feature>
<accession>A0A7V8VC51</accession>
<evidence type="ECO:0000313" key="13">
    <source>
        <dbReference type="Proteomes" id="UP000542342"/>
    </source>
</evidence>
<dbReference type="InterPro" id="IPR023366">
    <property type="entry name" value="ATP_synth_asu-like_sf"/>
</dbReference>
<dbReference type="PROSITE" id="PS51177">
    <property type="entry name" value="LUMAZINE_BIND"/>
    <property type="match status" value="2"/>
</dbReference>
<organism evidence="12 13">
    <name type="scientific">Thermogemmata fonticola</name>
    <dbReference type="NCBI Taxonomy" id="2755323"/>
    <lineage>
        <taxon>Bacteria</taxon>
        <taxon>Pseudomonadati</taxon>
        <taxon>Planctomycetota</taxon>
        <taxon>Planctomycetia</taxon>
        <taxon>Gemmatales</taxon>
        <taxon>Gemmataceae</taxon>
        <taxon>Thermogemmata</taxon>
    </lineage>
</organism>
<comment type="catalytic activity">
    <reaction evidence="1">
        <text>2 6,7-dimethyl-8-(1-D-ribityl)lumazine + H(+) = 5-amino-6-(D-ribitylamino)uracil + riboflavin</text>
        <dbReference type="Rhea" id="RHEA:20772"/>
        <dbReference type="ChEBI" id="CHEBI:15378"/>
        <dbReference type="ChEBI" id="CHEBI:15934"/>
        <dbReference type="ChEBI" id="CHEBI:57986"/>
        <dbReference type="ChEBI" id="CHEBI:58201"/>
        <dbReference type="EC" id="2.5.1.9"/>
    </reaction>
</comment>
<evidence type="ECO:0000256" key="5">
    <source>
        <dbReference type="ARBA" id="ARBA00013950"/>
    </source>
</evidence>
<dbReference type="PANTHER" id="PTHR21098">
    <property type="entry name" value="RIBOFLAVIN SYNTHASE ALPHA CHAIN"/>
    <property type="match status" value="1"/>
</dbReference>
<sequence length="203" mass="21604">MFTGLVQAMGMVRWQTGDQSGRRMLIGGTPLVERLSVGDSVAVDGVCLTVAAKEGDGFAAQVGPETLARTTLGQLRPGDMVNLEPALRAGDPLGGHLVTGHVDTVGTIVAEAHEGEWRYVDIRYPSSFADYLAPQGSIAVDGVSLTIVSCTEDHFRIMLIPHTLAVTTLGRKSVGAAVNLEFDLIAKYICRLVRRYVGSANAH</sequence>
<dbReference type="EMBL" id="JACEFB010000002">
    <property type="protein sequence ID" value="MBA2225326.1"/>
    <property type="molecule type" value="Genomic_DNA"/>
</dbReference>
<keyword evidence="8" id="KW-0677">Repeat</keyword>
<dbReference type="AlphaFoldDB" id="A0A7V8VC51"/>
<proteinExistence type="predicted"/>
<dbReference type="NCBIfam" id="TIGR00187">
    <property type="entry name" value="ribE"/>
    <property type="match status" value="1"/>
</dbReference>
<dbReference type="SUPFAM" id="SSF63380">
    <property type="entry name" value="Riboflavin synthase domain-like"/>
    <property type="match status" value="2"/>
</dbReference>
<dbReference type="RefSeq" id="WP_194536757.1">
    <property type="nucleotide sequence ID" value="NZ_JACEFB010000002.1"/>
</dbReference>
<evidence type="ECO:0000256" key="2">
    <source>
        <dbReference type="ARBA" id="ARBA00002803"/>
    </source>
</evidence>
<evidence type="ECO:0000259" key="11">
    <source>
        <dbReference type="PROSITE" id="PS51177"/>
    </source>
</evidence>
<feature type="repeat" description="Lumazine-binding" evidence="10">
    <location>
        <begin position="1"/>
        <end position="96"/>
    </location>
</feature>
<dbReference type="Proteomes" id="UP000542342">
    <property type="component" value="Unassembled WGS sequence"/>
</dbReference>
<evidence type="ECO:0000256" key="1">
    <source>
        <dbReference type="ARBA" id="ARBA00000968"/>
    </source>
</evidence>
<comment type="pathway">
    <text evidence="3">Cofactor biosynthesis; riboflavin biosynthesis; riboflavin from 2-hydroxy-3-oxobutyl phosphate and 5-amino-6-(D-ribitylamino)uracil: step 2/2.</text>
</comment>
<evidence type="ECO:0000256" key="8">
    <source>
        <dbReference type="ARBA" id="ARBA00022737"/>
    </source>
</evidence>
<reference evidence="12 13" key="1">
    <citation type="submission" date="2020-07" db="EMBL/GenBank/DDBJ databases">
        <title>Thermogemmata thermophila gen. nov., sp. nov., a novel moderate thermophilic planctomycete from a Kamchatka hot spring.</title>
        <authorList>
            <person name="Elcheninov A.G."/>
            <person name="Podosokorskaya O.A."/>
            <person name="Kovaleva O.L."/>
            <person name="Novikov A."/>
            <person name="Bonch-Osmolovskaya E.A."/>
            <person name="Toshchakov S.V."/>
            <person name="Kublanov I.V."/>
        </authorList>
    </citation>
    <scope>NUCLEOTIDE SEQUENCE [LARGE SCALE GENOMIC DNA]</scope>
    <source>
        <strain evidence="12 13">2918</strain>
    </source>
</reference>
<dbReference type="InterPro" id="IPR001783">
    <property type="entry name" value="Lumazine-bd"/>
</dbReference>
<keyword evidence="6" id="KW-0686">Riboflavin biosynthesis</keyword>
<keyword evidence="7 12" id="KW-0808">Transferase</keyword>
<dbReference type="GO" id="GO:0009231">
    <property type="term" value="P:riboflavin biosynthetic process"/>
    <property type="evidence" value="ECO:0007669"/>
    <property type="project" value="UniProtKB-KW"/>
</dbReference>
<dbReference type="CDD" id="cd00402">
    <property type="entry name" value="Riboflavin_synthase_like"/>
    <property type="match status" value="1"/>
</dbReference>
<dbReference type="PIRSF" id="PIRSF000498">
    <property type="entry name" value="Riboflavin_syn_A"/>
    <property type="match status" value="1"/>
</dbReference>
<evidence type="ECO:0000256" key="4">
    <source>
        <dbReference type="ARBA" id="ARBA00012827"/>
    </source>
</evidence>
<evidence type="ECO:0000313" key="12">
    <source>
        <dbReference type="EMBL" id="MBA2225326.1"/>
    </source>
</evidence>
<evidence type="ECO:0000256" key="3">
    <source>
        <dbReference type="ARBA" id="ARBA00004887"/>
    </source>
</evidence>
<keyword evidence="13" id="KW-1185">Reference proteome</keyword>
<dbReference type="GO" id="GO:0004746">
    <property type="term" value="F:riboflavin synthase activity"/>
    <property type="evidence" value="ECO:0007669"/>
    <property type="project" value="UniProtKB-UniRule"/>
</dbReference>
<dbReference type="NCBIfam" id="NF006767">
    <property type="entry name" value="PRK09289.1"/>
    <property type="match status" value="1"/>
</dbReference>
<comment type="function">
    <text evidence="2">Catalyzes the dismutation of two molecules of 6,7-dimethyl-8-ribityllumazine, resulting in the formation of riboflavin and 5-amino-6-(D-ribitylamino)uracil.</text>
</comment>
<feature type="repeat" description="Lumazine-binding" evidence="10">
    <location>
        <begin position="97"/>
        <end position="193"/>
    </location>
</feature>
<protein>
    <recommendedName>
        <fullName evidence="5 9">Riboflavin synthase</fullName>
        <ecNumber evidence="4 9">2.5.1.9</ecNumber>
    </recommendedName>
</protein>
<name>A0A7V8VC51_9BACT</name>
<dbReference type="Gene3D" id="2.40.30.20">
    <property type="match status" value="2"/>
</dbReference>
<dbReference type="EC" id="2.5.1.9" evidence="4 9"/>
<dbReference type="InterPro" id="IPR026017">
    <property type="entry name" value="Lumazine-bd_dom"/>
</dbReference>
<dbReference type="InterPro" id="IPR017938">
    <property type="entry name" value="Riboflavin_synthase-like_b-brl"/>
</dbReference>
<evidence type="ECO:0000256" key="9">
    <source>
        <dbReference type="NCBIfam" id="TIGR00187"/>
    </source>
</evidence>
<evidence type="ECO:0000256" key="10">
    <source>
        <dbReference type="PROSITE-ProRule" id="PRU00524"/>
    </source>
</evidence>
<dbReference type="PANTHER" id="PTHR21098:SF12">
    <property type="entry name" value="RIBOFLAVIN SYNTHASE"/>
    <property type="match status" value="1"/>
</dbReference>
<dbReference type="Pfam" id="PF00677">
    <property type="entry name" value="Lum_binding"/>
    <property type="match status" value="2"/>
</dbReference>
<evidence type="ECO:0000256" key="6">
    <source>
        <dbReference type="ARBA" id="ARBA00022619"/>
    </source>
</evidence>
<dbReference type="FunFam" id="2.40.30.20:FF:000004">
    <property type="entry name" value="Riboflavin synthase, alpha subunit"/>
    <property type="match status" value="1"/>
</dbReference>
<comment type="caution">
    <text evidence="12">The sequence shown here is derived from an EMBL/GenBank/DDBJ whole genome shotgun (WGS) entry which is preliminary data.</text>
</comment>